<comment type="caution">
    <text evidence="1">The sequence shown here is derived from an EMBL/GenBank/DDBJ whole genome shotgun (WGS) entry which is preliminary data.</text>
</comment>
<dbReference type="RefSeq" id="WP_184668871.1">
    <property type="nucleotide sequence ID" value="NZ_BAABAI010000001.1"/>
</dbReference>
<dbReference type="Proteomes" id="UP000542674">
    <property type="component" value="Unassembled WGS sequence"/>
</dbReference>
<dbReference type="AlphaFoldDB" id="A0A7W7WVX5"/>
<evidence type="ECO:0000313" key="2">
    <source>
        <dbReference type="Proteomes" id="UP000542674"/>
    </source>
</evidence>
<sequence>MPGVSSVRREFKMKPVVFAFCAVAVASAGCSSGEVGPDCRTVSDPAVGERIGTAVRDVVEHRARAIVNTAEGSAPLVLSDKSVQVSPEAEEFAQRAYSVLSWFYANRGYVRYEINDVKVDPVSACGSTVVAEVNGSTNLYRRAGDYTGSAFGPMEFEFDTTGGRWTLNGHRLVGVVKQRPLIEPEDSMYAEFDRR</sequence>
<name>A0A7W7WVX5_9PSEU</name>
<organism evidence="1 2">
    <name type="scientific">Saccharothrix violaceirubra</name>
    <dbReference type="NCBI Taxonomy" id="413306"/>
    <lineage>
        <taxon>Bacteria</taxon>
        <taxon>Bacillati</taxon>
        <taxon>Actinomycetota</taxon>
        <taxon>Actinomycetes</taxon>
        <taxon>Pseudonocardiales</taxon>
        <taxon>Pseudonocardiaceae</taxon>
        <taxon>Saccharothrix</taxon>
    </lineage>
</organism>
<gene>
    <name evidence="1" type="ORF">F4559_002731</name>
</gene>
<proteinExistence type="predicted"/>
<reference evidence="1 2" key="1">
    <citation type="submission" date="2020-08" db="EMBL/GenBank/DDBJ databases">
        <title>Sequencing the genomes of 1000 actinobacteria strains.</title>
        <authorList>
            <person name="Klenk H.-P."/>
        </authorList>
    </citation>
    <scope>NUCLEOTIDE SEQUENCE [LARGE SCALE GENOMIC DNA]</scope>
    <source>
        <strain evidence="1 2">DSM 45084</strain>
    </source>
</reference>
<keyword evidence="2" id="KW-1185">Reference proteome</keyword>
<evidence type="ECO:0000313" key="1">
    <source>
        <dbReference type="EMBL" id="MBB4965372.1"/>
    </source>
</evidence>
<accession>A0A7W7WVX5</accession>
<protein>
    <submittedName>
        <fullName evidence="1">Uncharacterized protein</fullName>
    </submittedName>
</protein>
<dbReference type="EMBL" id="JACHJS010000001">
    <property type="protein sequence ID" value="MBB4965372.1"/>
    <property type="molecule type" value="Genomic_DNA"/>
</dbReference>